<sequence length="141" mass="14960">MNSQQSDLADKLLHEIDAAPPPSNEPVIHLPPSQAEVEEARVGQSDDSAHLGAEVTAESALETNSPLTGGDPDAVAERAETVGEEAVGGTTPTPEQNDVDGLTDAVGISNQPEHPVGVLNEMNRRDDQRFELDPDSKDPEY</sequence>
<evidence type="ECO:0000256" key="1">
    <source>
        <dbReference type="SAM" id="MobiDB-lite"/>
    </source>
</evidence>
<reference evidence="2 3" key="1">
    <citation type="submission" date="2022-04" db="EMBL/GenBank/DDBJ databases">
        <title>Positive selection, recombination, and allopatry shape intraspecific diversity of widespread and dominant cyanobacteria.</title>
        <authorList>
            <person name="Wei J."/>
            <person name="Shu W."/>
            <person name="Hu C."/>
        </authorList>
    </citation>
    <scope>NUCLEOTIDE SEQUENCE [LARGE SCALE GENOMIC DNA]</scope>
    <source>
        <strain evidence="2 3">DQ-A4</strain>
    </source>
</reference>
<dbReference type="RefSeq" id="WP_190703829.1">
    <property type="nucleotide sequence ID" value="NZ_JAMPKX010000007.1"/>
</dbReference>
<proteinExistence type="predicted"/>
<name>A0ABV0K6E5_9CYAN</name>
<evidence type="ECO:0000313" key="3">
    <source>
        <dbReference type="Proteomes" id="UP001482513"/>
    </source>
</evidence>
<dbReference type="InterPro" id="IPR046298">
    <property type="entry name" value="DUF6335"/>
</dbReference>
<organism evidence="2 3">
    <name type="scientific">Leptolyngbya subtilissima DQ-A4</name>
    <dbReference type="NCBI Taxonomy" id="2933933"/>
    <lineage>
        <taxon>Bacteria</taxon>
        <taxon>Bacillati</taxon>
        <taxon>Cyanobacteriota</taxon>
        <taxon>Cyanophyceae</taxon>
        <taxon>Leptolyngbyales</taxon>
        <taxon>Leptolyngbyaceae</taxon>
        <taxon>Leptolyngbya group</taxon>
        <taxon>Leptolyngbya</taxon>
    </lineage>
</organism>
<comment type="caution">
    <text evidence="2">The sequence shown here is derived from an EMBL/GenBank/DDBJ whole genome shotgun (WGS) entry which is preliminary data.</text>
</comment>
<keyword evidence="3" id="KW-1185">Reference proteome</keyword>
<dbReference type="Pfam" id="PF19861">
    <property type="entry name" value="DUF6335"/>
    <property type="match status" value="1"/>
</dbReference>
<dbReference type="Proteomes" id="UP001482513">
    <property type="component" value="Unassembled WGS sequence"/>
</dbReference>
<feature type="compositionally biased region" description="Basic and acidic residues" evidence="1">
    <location>
        <begin position="8"/>
        <end position="17"/>
    </location>
</feature>
<accession>A0ABV0K6E5</accession>
<dbReference type="EMBL" id="JAMPKX010000007">
    <property type="protein sequence ID" value="MEP0948359.1"/>
    <property type="molecule type" value="Genomic_DNA"/>
</dbReference>
<feature type="compositionally biased region" description="Basic and acidic residues" evidence="1">
    <location>
        <begin position="122"/>
        <end position="141"/>
    </location>
</feature>
<evidence type="ECO:0000313" key="2">
    <source>
        <dbReference type="EMBL" id="MEP0948359.1"/>
    </source>
</evidence>
<protein>
    <submittedName>
        <fullName evidence="2">DUF6335 family protein</fullName>
    </submittedName>
</protein>
<gene>
    <name evidence="2" type="ORF">NC992_15855</name>
</gene>
<feature type="region of interest" description="Disordered" evidence="1">
    <location>
        <begin position="1"/>
        <end position="141"/>
    </location>
</feature>